<dbReference type="PANTHER" id="PTHR37422">
    <property type="entry name" value="TEICHURONIC ACID BIOSYNTHESIS PROTEIN TUAE"/>
    <property type="match status" value="1"/>
</dbReference>
<feature type="transmembrane region" description="Helical" evidence="5">
    <location>
        <begin position="409"/>
        <end position="436"/>
    </location>
</feature>
<comment type="subcellular location">
    <subcellularLocation>
        <location evidence="1">Membrane</location>
        <topology evidence="1">Multi-pass membrane protein</topology>
    </subcellularLocation>
</comment>
<feature type="transmembrane region" description="Helical" evidence="5">
    <location>
        <begin position="204"/>
        <end position="221"/>
    </location>
</feature>
<keyword evidence="2 5" id="KW-0812">Transmembrane</keyword>
<evidence type="ECO:0000256" key="5">
    <source>
        <dbReference type="SAM" id="Phobius"/>
    </source>
</evidence>
<organism evidence="7 8">
    <name type="scientific">Faecalicatena contorta</name>
    <dbReference type="NCBI Taxonomy" id="39482"/>
    <lineage>
        <taxon>Bacteria</taxon>
        <taxon>Bacillati</taxon>
        <taxon>Bacillota</taxon>
        <taxon>Clostridia</taxon>
        <taxon>Lachnospirales</taxon>
        <taxon>Lachnospiraceae</taxon>
        <taxon>Faecalicatena</taxon>
    </lineage>
</organism>
<sequence>MTENKRFKQVLFIFKMYYMIYLLLAFNAFVNGTVWMKYATILSAVWGAVLGLWMLKDYRLYLKVPNLWPLAAFLLSAVFSAVMNIRYGYLENIEGLVWMFISLFIIYIPTCTYSREEVLKELKITAAVYVVYCTVVHIISLSMVYWGRNMGYTDPLGTEHIVGFNWGRLWGIYDEPNRGSVIALAAVFLAVYLFWISKRKAGQVFWVFSIMVQFLFLVFSDSRTGEVALAAGLFVMAGLCLYRRFGRFKGRAAAAFAAALVIGLAAVAGTMGFKQVYNTVDKKIEAVHRAKKNIPKKSNSGRKAIGRKADLAHDLSNGRMGIWESGLEIIKASPVYGASYRNITEFAEDRFPETYLVKNSLGIKYDSMHSMVVDTATAQGALGIAALIWLMVNTLLYMKRKVKGAPPDIFRPAVAVFTVMVSISAAATVLSTIFYVNSPETFCFWLCFGYFIALLQTGHKEEAK</sequence>
<evidence type="ECO:0000313" key="7">
    <source>
        <dbReference type="EMBL" id="CUO76797.1"/>
    </source>
</evidence>
<feature type="domain" description="O-antigen ligase-related" evidence="6">
    <location>
        <begin position="210"/>
        <end position="388"/>
    </location>
</feature>
<feature type="transmembrane region" description="Helical" evidence="5">
    <location>
        <begin position="179"/>
        <end position="197"/>
    </location>
</feature>
<proteinExistence type="predicted"/>
<dbReference type="AlphaFoldDB" id="A0A174HTX5"/>
<accession>A0A174HTX5</accession>
<dbReference type="OrthoDB" id="1903878at2"/>
<evidence type="ECO:0000256" key="4">
    <source>
        <dbReference type="ARBA" id="ARBA00023136"/>
    </source>
</evidence>
<dbReference type="PANTHER" id="PTHR37422:SF13">
    <property type="entry name" value="LIPOPOLYSACCHARIDE BIOSYNTHESIS PROTEIN PA4999-RELATED"/>
    <property type="match status" value="1"/>
</dbReference>
<feature type="transmembrane region" description="Helical" evidence="5">
    <location>
        <begin position="376"/>
        <end position="397"/>
    </location>
</feature>
<feature type="transmembrane region" description="Helical" evidence="5">
    <location>
        <begin position="442"/>
        <end position="458"/>
    </location>
</feature>
<feature type="transmembrane region" description="Helical" evidence="5">
    <location>
        <begin position="227"/>
        <end position="245"/>
    </location>
</feature>
<evidence type="ECO:0000256" key="3">
    <source>
        <dbReference type="ARBA" id="ARBA00022989"/>
    </source>
</evidence>
<dbReference type="Proteomes" id="UP000095544">
    <property type="component" value="Unassembled WGS sequence"/>
</dbReference>
<keyword evidence="4 5" id="KW-0472">Membrane</keyword>
<feature type="transmembrane region" description="Helical" evidence="5">
    <location>
        <begin position="67"/>
        <end position="89"/>
    </location>
</feature>
<dbReference type="InterPro" id="IPR051533">
    <property type="entry name" value="WaaL-like"/>
</dbReference>
<dbReference type="GO" id="GO:0016874">
    <property type="term" value="F:ligase activity"/>
    <property type="evidence" value="ECO:0007669"/>
    <property type="project" value="UniProtKB-KW"/>
</dbReference>
<dbReference type="EMBL" id="CYZU01000033">
    <property type="protein sequence ID" value="CUO76797.1"/>
    <property type="molecule type" value="Genomic_DNA"/>
</dbReference>
<gene>
    <name evidence="7" type="ORF">ERS852491_03243</name>
</gene>
<reference evidence="7 8" key="1">
    <citation type="submission" date="2015-09" db="EMBL/GenBank/DDBJ databases">
        <authorList>
            <consortium name="Pathogen Informatics"/>
        </authorList>
    </citation>
    <scope>NUCLEOTIDE SEQUENCE [LARGE SCALE GENOMIC DNA]</scope>
    <source>
        <strain evidence="7 8">2789STDY5834876</strain>
    </source>
</reference>
<evidence type="ECO:0000313" key="8">
    <source>
        <dbReference type="Proteomes" id="UP000095544"/>
    </source>
</evidence>
<protein>
    <submittedName>
        <fullName evidence="7">Lipid A core-O-antigen ligase and related enzymes</fullName>
    </submittedName>
</protein>
<dbReference type="Pfam" id="PF04932">
    <property type="entry name" value="Wzy_C"/>
    <property type="match status" value="1"/>
</dbReference>
<evidence type="ECO:0000259" key="6">
    <source>
        <dbReference type="Pfam" id="PF04932"/>
    </source>
</evidence>
<keyword evidence="3 5" id="KW-1133">Transmembrane helix</keyword>
<feature type="transmembrane region" description="Helical" evidence="5">
    <location>
        <begin position="35"/>
        <end position="55"/>
    </location>
</feature>
<dbReference type="GO" id="GO:0016020">
    <property type="term" value="C:membrane"/>
    <property type="evidence" value="ECO:0007669"/>
    <property type="project" value="UniProtKB-SubCell"/>
</dbReference>
<dbReference type="STRING" id="39482.ERS852491_03243"/>
<dbReference type="InterPro" id="IPR007016">
    <property type="entry name" value="O-antigen_ligase-rel_domated"/>
</dbReference>
<evidence type="ECO:0000256" key="2">
    <source>
        <dbReference type="ARBA" id="ARBA00022692"/>
    </source>
</evidence>
<evidence type="ECO:0000256" key="1">
    <source>
        <dbReference type="ARBA" id="ARBA00004141"/>
    </source>
</evidence>
<feature type="transmembrane region" description="Helical" evidence="5">
    <location>
        <begin position="126"/>
        <end position="146"/>
    </location>
</feature>
<keyword evidence="7" id="KW-0436">Ligase</keyword>
<feature type="transmembrane region" description="Helical" evidence="5">
    <location>
        <begin position="252"/>
        <end position="273"/>
    </location>
</feature>
<dbReference type="RefSeq" id="WP_055154216.1">
    <property type="nucleotide sequence ID" value="NZ_CYZU01000033.1"/>
</dbReference>
<feature type="transmembrane region" description="Helical" evidence="5">
    <location>
        <begin position="95"/>
        <end position="114"/>
    </location>
</feature>
<name>A0A174HTX5_9FIRM</name>
<feature type="transmembrane region" description="Helical" evidence="5">
    <location>
        <begin position="12"/>
        <end position="29"/>
    </location>
</feature>